<comment type="function">
    <text evidence="1 10">Controls the rotational direction of flagella during chemotaxis.</text>
</comment>
<keyword evidence="12" id="KW-1185">Reference proteome</keyword>
<dbReference type="GO" id="GO:0009425">
    <property type="term" value="C:bacterial-type flagellum basal body"/>
    <property type="evidence" value="ECO:0007669"/>
    <property type="project" value="InterPro"/>
</dbReference>
<gene>
    <name evidence="11" type="ORF">HNR65_001634</name>
</gene>
<comment type="caution">
    <text evidence="11">The sequence shown here is derived from an EMBL/GenBank/DDBJ whole genome shotgun (WGS) entry which is preliminary data.</text>
</comment>
<dbReference type="GO" id="GO:0005886">
    <property type="term" value="C:plasma membrane"/>
    <property type="evidence" value="ECO:0007669"/>
    <property type="project" value="UniProtKB-SubCell"/>
</dbReference>
<dbReference type="Pfam" id="PF03748">
    <property type="entry name" value="FliL"/>
    <property type="match status" value="1"/>
</dbReference>
<reference evidence="11 12" key="1">
    <citation type="submission" date="2020-07" db="EMBL/GenBank/DDBJ databases">
        <title>Genomic Encyclopedia of Type Strains, Phase IV (KMG-IV): sequencing the most valuable type-strain genomes for metagenomic binning, comparative biology and taxonomic classification.</title>
        <authorList>
            <person name="Goeker M."/>
        </authorList>
    </citation>
    <scope>NUCLEOTIDE SEQUENCE [LARGE SCALE GENOMIC DNA]</scope>
    <source>
        <strain evidence="11 12">DSM 17721</strain>
    </source>
</reference>
<evidence type="ECO:0000256" key="8">
    <source>
        <dbReference type="ARBA" id="ARBA00022989"/>
    </source>
</evidence>
<dbReference type="AlphaFoldDB" id="A0A7W0C8V2"/>
<evidence type="ECO:0000313" key="12">
    <source>
        <dbReference type="Proteomes" id="UP000525298"/>
    </source>
</evidence>
<evidence type="ECO:0000256" key="2">
    <source>
        <dbReference type="ARBA" id="ARBA00004162"/>
    </source>
</evidence>
<name>A0A7W0C8V2_9BACT</name>
<evidence type="ECO:0000256" key="1">
    <source>
        <dbReference type="ARBA" id="ARBA00002254"/>
    </source>
</evidence>
<dbReference type="RefSeq" id="WP_181550955.1">
    <property type="nucleotide sequence ID" value="NZ_JACDUS010000003.1"/>
</dbReference>
<keyword evidence="9 10" id="KW-0472">Membrane</keyword>
<dbReference type="EMBL" id="JACDUS010000003">
    <property type="protein sequence ID" value="MBA2881308.1"/>
    <property type="molecule type" value="Genomic_DNA"/>
</dbReference>
<evidence type="ECO:0000256" key="7">
    <source>
        <dbReference type="ARBA" id="ARBA00022779"/>
    </source>
</evidence>
<dbReference type="Proteomes" id="UP000525298">
    <property type="component" value="Unassembled WGS sequence"/>
</dbReference>
<evidence type="ECO:0000313" key="11">
    <source>
        <dbReference type="EMBL" id="MBA2881308.1"/>
    </source>
</evidence>
<keyword evidence="8 10" id="KW-1133">Transmembrane helix</keyword>
<evidence type="ECO:0000256" key="9">
    <source>
        <dbReference type="ARBA" id="ARBA00023136"/>
    </source>
</evidence>
<dbReference type="GO" id="GO:0071978">
    <property type="term" value="P:bacterial-type flagellum-dependent swarming motility"/>
    <property type="evidence" value="ECO:0007669"/>
    <property type="project" value="TreeGrafter"/>
</dbReference>
<comment type="subcellular location">
    <subcellularLocation>
        <location evidence="2">Cell membrane</location>
        <topology evidence="2">Single-pass membrane protein</topology>
    </subcellularLocation>
</comment>
<evidence type="ECO:0000256" key="5">
    <source>
        <dbReference type="ARBA" id="ARBA00022500"/>
    </source>
</evidence>
<keyword evidence="11" id="KW-0969">Cilium</keyword>
<dbReference type="InterPro" id="IPR005503">
    <property type="entry name" value="FliL"/>
</dbReference>
<proteinExistence type="inferred from homology"/>
<comment type="similarity">
    <text evidence="3 10">Belongs to the FliL family.</text>
</comment>
<organism evidence="11 12">
    <name type="scientific">Desulfosalsimonas propionicica</name>
    <dbReference type="NCBI Taxonomy" id="332175"/>
    <lineage>
        <taxon>Bacteria</taxon>
        <taxon>Pseudomonadati</taxon>
        <taxon>Thermodesulfobacteriota</taxon>
        <taxon>Desulfobacteria</taxon>
        <taxon>Desulfobacterales</taxon>
        <taxon>Desulfosalsimonadaceae</taxon>
        <taxon>Desulfosalsimonas</taxon>
    </lineage>
</organism>
<keyword evidence="5 10" id="KW-0145">Chemotaxis</keyword>
<protein>
    <recommendedName>
        <fullName evidence="10">Flagellar protein FliL</fullName>
    </recommendedName>
</protein>
<feature type="transmembrane region" description="Helical" evidence="10">
    <location>
        <begin position="20"/>
        <end position="42"/>
    </location>
</feature>
<keyword evidence="7 10" id="KW-0283">Flagellar rotation</keyword>
<dbReference type="PANTHER" id="PTHR35091:SF2">
    <property type="entry name" value="FLAGELLAR PROTEIN FLIL"/>
    <property type="match status" value="1"/>
</dbReference>
<evidence type="ECO:0000256" key="4">
    <source>
        <dbReference type="ARBA" id="ARBA00022475"/>
    </source>
</evidence>
<dbReference type="GO" id="GO:0006935">
    <property type="term" value="P:chemotaxis"/>
    <property type="evidence" value="ECO:0007669"/>
    <property type="project" value="UniProtKB-KW"/>
</dbReference>
<evidence type="ECO:0000256" key="10">
    <source>
        <dbReference type="RuleBase" id="RU364125"/>
    </source>
</evidence>
<keyword evidence="11" id="KW-0282">Flagellum</keyword>
<evidence type="ECO:0000256" key="6">
    <source>
        <dbReference type="ARBA" id="ARBA00022692"/>
    </source>
</evidence>
<keyword evidence="6 10" id="KW-0812">Transmembrane</keyword>
<keyword evidence="11" id="KW-0966">Cell projection</keyword>
<dbReference type="PANTHER" id="PTHR35091">
    <property type="entry name" value="FLAGELLAR PROTEIN FLIL"/>
    <property type="match status" value="1"/>
</dbReference>
<keyword evidence="4 10" id="KW-1003">Cell membrane</keyword>
<evidence type="ECO:0000256" key="3">
    <source>
        <dbReference type="ARBA" id="ARBA00008281"/>
    </source>
</evidence>
<accession>A0A7W0C8V2</accession>
<sequence>MAKEKEKQAPEKTASPVKRLLFIGVPVLLILLVAAGTGFYLLGALNTTGSAEARQSDTGRDKTELGPLVEMDDFVVNIVHRDSTRFLKVGITLEVRDKTSSESVKKRIPQITDSVLLLLGNRKYDDVKDLQGKMQLKADLLAKIRSLAGKGEVTNLYFTDFVVQ</sequence>